<dbReference type="PANTHER" id="PTHR42998:SF1">
    <property type="entry name" value="TYPE I RESTRICTION ENZYME HINDI METHYLASE SUBUNIT"/>
    <property type="match status" value="1"/>
</dbReference>
<organism evidence="2 3">
    <name type="scientific">Kutzneria buriramensis</name>
    <dbReference type="NCBI Taxonomy" id="1045776"/>
    <lineage>
        <taxon>Bacteria</taxon>
        <taxon>Bacillati</taxon>
        <taxon>Actinomycetota</taxon>
        <taxon>Actinomycetes</taxon>
        <taxon>Pseudonocardiales</taxon>
        <taxon>Pseudonocardiaceae</taxon>
        <taxon>Kutzneria</taxon>
    </lineage>
</organism>
<evidence type="ECO:0000313" key="3">
    <source>
        <dbReference type="Proteomes" id="UP000256269"/>
    </source>
</evidence>
<dbReference type="Gene3D" id="3.40.50.150">
    <property type="entry name" value="Vaccinia Virus protein VP39"/>
    <property type="match status" value="1"/>
</dbReference>
<evidence type="ECO:0000313" key="2">
    <source>
        <dbReference type="EMBL" id="REH17450.1"/>
    </source>
</evidence>
<dbReference type="Proteomes" id="UP000256269">
    <property type="component" value="Unassembled WGS sequence"/>
</dbReference>
<protein>
    <submittedName>
        <fullName evidence="2">N-6 DNA methylase</fullName>
    </submittedName>
</protein>
<dbReference type="RefSeq" id="WP_116182436.1">
    <property type="nucleotide sequence ID" value="NZ_CP144375.1"/>
</dbReference>
<accession>A0A3E0G5G9</accession>
<dbReference type="CDD" id="cd02440">
    <property type="entry name" value="AdoMet_MTases"/>
    <property type="match status" value="1"/>
</dbReference>
<keyword evidence="3" id="KW-1185">Reference proteome</keyword>
<comment type="caution">
    <text evidence="2">The sequence shown here is derived from an EMBL/GenBank/DDBJ whole genome shotgun (WGS) entry which is preliminary data.</text>
</comment>
<dbReference type="OrthoDB" id="9784823at2"/>
<dbReference type="GO" id="GO:0003677">
    <property type="term" value="F:DNA binding"/>
    <property type="evidence" value="ECO:0007669"/>
    <property type="project" value="InterPro"/>
</dbReference>
<dbReference type="SUPFAM" id="SSF53335">
    <property type="entry name" value="S-adenosyl-L-methionine-dependent methyltransferases"/>
    <property type="match status" value="1"/>
</dbReference>
<dbReference type="InterPro" id="IPR003356">
    <property type="entry name" value="DNA_methylase_A-5"/>
</dbReference>
<feature type="domain" description="DNA methylase adenine-specific" evidence="1">
    <location>
        <begin position="4"/>
        <end position="243"/>
    </location>
</feature>
<proteinExistence type="predicted"/>
<dbReference type="AlphaFoldDB" id="A0A3E0G5G9"/>
<dbReference type="GO" id="GO:0008170">
    <property type="term" value="F:N-methyltransferase activity"/>
    <property type="evidence" value="ECO:0007669"/>
    <property type="project" value="InterPro"/>
</dbReference>
<evidence type="ECO:0000259" key="1">
    <source>
        <dbReference type="Pfam" id="PF02384"/>
    </source>
</evidence>
<dbReference type="EMBL" id="QUNO01000046">
    <property type="protein sequence ID" value="REH17450.1"/>
    <property type="molecule type" value="Genomic_DNA"/>
</dbReference>
<keyword evidence="2" id="KW-0808">Transferase</keyword>
<dbReference type="GO" id="GO:0032259">
    <property type="term" value="P:methylation"/>
    <property type="evidence" value="ECO:0007669"/>
    <property type="project" value="UniProtKB-KW"/>
</dbReference>
<name>A0A3E0G5G9_9PSEU</name>
<dbReference type="PANTHER" id="PTHR42998">
    <property type="entry name" value="TYPE I RESTRICTION ENZYME HINDVIIP M PROTEIN-RELATED"/>
    <property type="match status" value="1"/>
</dbReference>
<dbReference type="Pfam" id="PF02384">
    <property type="entry name" value="N6_Mtase"/>
    <property type="match status" value="1"/>
</dbReference>
<reference evidence="2 3" key="1">
    <citation type="submission" date="2018-08" db="EMBL/GenBank/DDBJ databases">
        <title>Genomic Encyclopedia of Archaeal and Bacterial Type Strains, Phase II (KMG-II): from individual species to whole genera.</title>
        <authorList>
            <person name="Goeker M."/>
        </authorList>
    </citation>
    <scope>NUCLEOTIDE SEQUENCE [LARGE SCALE GENOMIC DNA]</scope>
    <source>
        <strain evidence="2 3">DSM 45791</strain>
    </source>
</reference>
<gene>
    <name evidence="2" type="ORF">BCF44_1466</name>
</gene>
<sequence length="496" mass="52519">MFTACGTGALLLAAARRGIQRIEGQDADRAQVRVAALRLAFGHDVRRVELHGGDALYDSAFEPDAASSVVCVPPSSDRSWNRQELLHDIRWTYGVPTQADAGLAWIQHVLSGARPGGSAVLLLPPTVAGRPSGSTIRASLVRGGVVRAVVALPPGSAAQHGVPLQAWVLERPRSAEPVPRPVLFVDVSSHSTGSALDVAMRSWTAFRDGTDTFAGLTGVARSVRADEILAVDADLTPRRHVASVGSLTSVAQFIEDRARFAAMAADLARSCPDIDNEVLDAGRGAVDVSLGELAQAGQIILLRPGRGRRAEADDDLPLVHPRDIALGWARATFSGPQPSPAGSAVRVDDVVVSPLLDSKGQIPARVADASVAGAGLAPDTFLIRADSAVVDPWYLVGFLSSTIGGLRAAQVAALAGGRSRFAPDRLRVLLPAIDVLREFGRVFRETTDFVDRVRDFAGLGRSLAHRFTMDSVRRLSSSVDEDRHVATQELSDSSPI</sequence>
<dbReference type="InterPro" id="IPR029063">
    <property type="entry name" value="SAM-dependent_MTases_sf"/>
</dbReference>
<keyword evidence="2" id="KW-0489">Methyltransferase</keyword>
<dbReference type="InterPro" id="IPR052916">
    <property type="entry name" value="Type-I_RE_MTase_Subunit"/>
</dbReference>